<evidence type="ECO:0000313" key="5">
    <source>
        <dbReference type="Proteomes" id="UP001614338"/>
    </source>
</evidence>
<keyword evidence="1" id="KW-0812">Transmembrane</keyword>
<evidence type="ECO:0000259" key="3">
    <source>
        <dbReference type="Pfam" id="PF13439"/>
    </source>
</evidence>
<dbReference type="InterPro" id="IPR029052">
    <property type="entry name" value="Metallo-depent_PP-like"/>
</dbReference>
<dbReference type="EC" id="2.4.-.-" evidence="4"/>
<feature type="domain" description="Glycosyltransferase subfamily 4-like N-terminal" evidence="3">
    <location>
        <begin position="370"/>
        <end position="540"/>
    </location>
</feature>
<dbReference type="EMBL" id="JBITWC010000017">
    <property type="protein sequence ID" value="MFI8750646.1"/>
    <property type="molecule type" value="Genomic_DNA"/>
</dbReference>
<keyword evidence="1" id="KW-0472">Membrane</keyword>
<sequence>MPQRFFRLSRQRWLRLFFALNLTLVAGLIAHQVWLYVAEPEFESLHTVEVADIRERLEGRDAYRFAVVGNINNSVNVFQDEIIPLLNQGDIDFMVSAGNAVSGGQQESYQAIYHSLELLNMPYLLTYGEKEDSDFGSYLFYDYFGPHFYSFVAGNSHFIFLDGTGKSSTSWQLDWLERELAASEAPHRFVFVGLPLHNVIQDAPLFEEDNYLNDPKLGEGIMRLAERYRVDTVFSANLSLYSQQSVNGVNYVTTGGAGGILMDADESFHHYVVVEVAGGSVGITPVRLNVDRPGWWRMLSSIASTIYAFFYVSYPRFLLIVGLLTLLAMRLYRLIFEERHYYPDFDIDPTPYLEKSLRVAMVSNNYFPFVSGVSVSVERLRQGLGDLNHRIQLLVPRYREPWQDDDTILRVPTLMAFGEKREFRLTNPFSARFRRCLREFKPDVIHVHHPFWLGSMGLWMGRRLKVPVIYTYHTRLEHYAHFVPLPGALFRNLISHYLIKHFSNRCQGVIVPTYSAEEYLRMIGVKTPSLVQPTGIDTARFAYANEEALTSLREQLAIDAADTVLVSVSRISKEKNIGFMLEALAELKRQEQTSLRLLLVGDGPDRQAIQQQIETLGLEAQVTLVGAVPPEEMALYYHLGDMFVFASTSETQGMVILEAMAAGLPVVAVRSSGIDDVVRDGYNGFKTPQNRQKWGQRVVELAEDEALRDTLGSQAKTFSADYDIAKFAGAVAHFYAEVLAKYYSNQDYSSKTQTSVEQTN</sequence>
<organism evidence="4 5">
    <name type="scientific">Vreelandella lionensis</name>
    <dbReference type="NCBI Taxonomy" id="1144478"/>
    <lineage>
        <taxon>Bacteria</taxon>
        <taxon>Pseudomonadati</taxon>
        <taxon>Pseudomonadota</taxon>
        <taxon>Gammaproteobacteria</taxon>
        <taxon>Oceanospirillales</taxon>
        <taxon>Halomonadaceae</taxon>
        <taxon>Vreelandella</taxon>
    </lineage>
</organism>
<accession>A0ABW8BTX7</accession>
<dbReference type="Pfam" id="PF13439">
    <property type="entry name" value="Glyco_transf_4"/>
    <property type="match status" value="1"/>
</dbReference>
<reference evidence="4 5" key="1">
    <citation type="submission" date="2024-10" db="EMBL/GenBank/DDBJ databases">
        <title>The Natural Products Discovery Center: Release of the First 8490 Sequenced Strains for Exploring Actinobacteria Biosynthetic Diversity.</title>
        <authorList>
            <person name="Kalkreuter E."/>
            <person name="Kautsar S.A."/>
            <person name="Yang D."/>
            <person name="Bader C.D."/>
            <person name="Teijaro C.N."/>
            <person name="Fluegel L."/>
            <person name="Davis C.M."/>
            <person name="Simpson J.R."/>
            <person name="Lauterbach L."/>
            <person name="Steele A.D."/>
            <person name="Gui C."/>
            <person name="Meng S."/>
            <person name="Li G."/>
            <person name="Viehrig K."/>
            <person name="Ye F."/>
            <person name="Su P."/>
            <person name="Kiefer A.F."/>
            <person name="Nichols A."/>
            <person name="Cepeda A.J."/>
            <person name="Yan W."/>
            <person name="Fan B."/>
            <person name="Jiang Y."/>
            <person name="Adhikari A."/>
            <person name="Zheng C.-J."/>
            <person name="Schuster L."/>
            <person name="Cowan T.M."/>
            <person name="Smanski M.J."/>
            <person name="Chevrette M.G."/>
            <person name="De Carvalho L.P.S."/>
            <person name="Shen B."/>
        </authorList>
    </citation>
    <scope>NUCLEOTIDE SEQUENCE [LARGE SCALE GENOMIC DNA]</scope>
    <source>
        <strain evidence="4 5">NPDC077409</strain>
    </source>
</reference>
<name>A0ABW8BTX7_9GAMM</name>
<dbReference type="InterPro" id="IPR050194">
    <property type="entry name" value="Glycosyltransferase_grp1"/>
</dbReference>
<protein>
    <submittedName>
        <fullName evidence="4">Glycosyltransferase</fullName>
        <ecNumber evidence="4">2.4.-.-</ecNumber>
    </submittedName>
</protein>
<dbReference type="RefSeq" id="WP_399844594.1">
    <property type="nucleotide sequence ID" value="NZ_JBITWC010000017.1"/>
</dbReference>
<gene>
    <name evidence="4" type="ORF">ACIGG6_11690</name>
</gene>
<proteinExistence type="predicted"/>
<dbReference type="PANTHER" id="PTHR45947">
    <property type="entry name" value="SULFOQUINOVOSYL TRANSFERASE SQD2"/>
    <property type="match status" value="1"/>
</dbReference>
<dbReference type="SUPFAM" id="SSF53756">
    <property type="entry name" value="UDP-Glycosyltransferase/glycogen phosphorylase"/>
    <property type="match status" value="1"/>
</dbReference>
<comment type="caution">
    <text evidence="4">The sequence shown here is derived from an EMBL/GenBank/DDBJ whole genome shotgun (WGS) entry which is preliminary data.</text>
</comment>
<dbReference type="InterPro" id="IPR001296">
    <property type="entry name" value="Glyco_trans_1"/>
</dbReference>
<dbReference type="Pfam" id="PF00534">
    <property type="entry name" value="Glycos_transf_1"/>
    <property type="match status" value="1"/>
</dbReference>
<evidence type="ECO:0000256" key="1">
    <source>
        <dbReference type="SAM" id="Phobius"/>
    </source>
</evidence>
<dbReference type="SUPFAM" id="SSF56300">
    <property type="entry name" value="Metallo-dependent phosphatases"/>
    <property type="match status" value="1"/>
</dbReference>
<evidence type="ECO:0000259" key="2">
    <source>
        <dbReference type="Pfam" id="PF00534"/>
    </source>
</evidence>
<dbReference type="InterPro" id="IPR028098">
    <property type="entry name" value="Glyco_trans_4-like_N"/>
</dbReference>
<dbReference type="Proteomes" id="UP001614338">
    <property type="component" value="Unassembled WGS sequence"/>
</dbReference>
<dbReference type="GO" id="GO:0016757">
    <property type="term" value="F:glycosyltransferase activity"/>
    <property type="evidence" value="ECO:0007669"/>
    <property type="project" value="UniProtKB-KW"/>
</dbReference>
<dbReference type="Gene3D" id="3.40.50.2000">
    <property type="entry name" value="Glycogen Phosphorylase B"/>
    <property type="match status" value="2"/>
</dbReference>
<feature type="domain" description="Glycosyl transferase family 1" evidence="2">
    <location>
        <begin position="552"/>
        <end position="716"/>
    </location>
</feature>
<dbReference type="Gene3D" id="3.60.21.10">
    <property type="match status" value="1"/>
</dbReference>
<keyword evidence="4" id="KW-0328">Glycosyltransferase</keyword>
<feature type="transmembrane region" description="Helical" evidence="1">
    <location>
        <begin position="317"/>
        <end position="335"/>
    </location>
</feature>
<keyword evidence="4" id="KW-0808">Transferase</keyword>
<dbReference type="PANTHER" id="PTHR45947:SF3">
    <property type="entry name" value="SULFOQUINOVOSYL TRANSFERASE SQD2"/>
    <property type="match status" value="1"/>
</dbReference>
<evidence type="ECO:0000313" key="4">
    <source>
        <dbReference type="EMBL" id="MFI8750646.1"/>
    </source>
</evidence>
<keyword evidence="1" id="KW-1133">Transmembrane helix</keyword>
<keyword evidence="5" id="KW-1185">Reference proteome</keyword>
<feature type="transmembrane region" description="Helical" evidence="1">
    <location>
        <begin position="12"/>
        <end position="37"/>
    </location>
</feature>